<keyword evidence="2" id="KW-1133">Transmembrane helix</keyword>
<organism evidence="3 4">
    <name type="scientific">Nocardioides conyzicola</name>
    <dbReference type="NCBI Taxonomy" id="1651781"/>
    <lineage>
        <taxon>Bacteria</taxon>
        <taxon>Bacillati</taxon>
        <taxon>Actinomycetota</taxon>
        <taxon>Actinomycetes</taxon>
        <taxon>Propionibacteriales</taxon>
        <taxon>Nocardioidaceae</taxon>
        <taxon>Nocardioides</taxon>
    </lineage>
</organism>
<comment type="caution">
    <text evidence="3">The sequence shown here is derived from an EMBL/GenBank/DDBJ whole genome shotgun (WGS) entry which is preliminary data.</text>
</comment>
<evidence type="ECO:0000313" key="3">
    <source>
        <dbReference type="EMBL" id="GAA4700309.1"/>
    </source>
</evidence>
<reference evidence="4" key="1">
    <citation type="journal article" date="2019" name="Int. J. Syst. Evol. Microbiol.">
        <title>The Global Catalogue of Microorganisms (GCM) 10K type strain sequencing project: providing services to taxonomists for standard genome sequencing and annotation.</title>
        <authorList>
            <consortium name="The Broad Institute Genomics Platform"/>
            <consortium name="The Broad Institute Genome Sequencing Center for Infectious Disease"/>
            <person name="Wu L."/>
            <person name="Ma J."/>
        </authorList>
    </citation>
    <scope>NUCLEOTIDE SEQUENCE [LARGE SCALE GENOMIC DNA]</scope>
    <source>
        <strain evidence="4">JCM 18531</strain>
    </source>
</reference>
<feature type="transmembrane region" description="Helical" evidence="2">
    <location>
        <begin position="22"/>
        <end position="54"/>
    </location>
</feature>
<evidence type="ECO:0000256" key="1">
    <source>
        <dbReference type="SAM" id="MobiDB-lite"/>
    </source>
</evidence>
<accession>A0ABP8X743</accession>
<evidence type="ECO:0000313" key="4">
    <source>
        <dbReference type="Proteomes" id="UP001499974"/>
    </source>
</evidence>
<feature type="region of interest" description="Disordered" evidence="1">
    <location>
        <begin position="58"/>
        <end position="83"/>
    </location>
</feature>
<dbReference type="Proteomes" id="UP001499974">
    <property type="component" value="Unassembled WGS sequence"/>
</dbReference>
<proteinExistence type="predicted"/>
<keyword evidence="4" id="KW-1185">Reference proteome</keyword>
<dbReference type="EMBL" id="BAABKM010000002">
    <property type="protein sequence ID" value="GAA4700309.1"/>
    <property type="molecule type" value="Genomic_DNA"/>
</dbReference>
<gene>
    <name evidence="3" type="ORF">GCM10023349_16240</name>
</gene>
<dbReference type="RefSeq" id="WP_345520738.1">
    <property type="nucleotide sequence ID" value="NZ_BAABKM010000002.1"/>
</dbReference>
<name>A0ABP8X743_9ACTN</name>
<keyword evidence="2" id="KW-0472">Membrane</keyword>
<keyword evidence="2" id="KW-0812">Transmembrane</keyword>
<sequence>MNVHAGQARHERMSTGAAVVRVLVTLALFFLVFIPFLIAPLLALGAGFLVYFVWRSRGSRPSRPVTPGSTTAPSASGFGAGTS</sequence>
<evidence type="ECO:0000256" key="2">
    <source>
        <dbReference type="SAM" id="Phobius"/>
    </source>
</evidence>
<protein>
    <submittedName>
        <fullName evidence="3">Uncharacterized protein</fullName>
    </submittedName>
</protein>